<organism evidence="11 12">
    <name type="scientific">Bipolaricaulis sibiricus</name>
    <dbReference type="NCBI Taxonomy" id="2501609"/>
    <lineage>
        <taxon>Bacteria</taxon>
        <taxon>Candidatus Bipolaricaulota</taxon>
        <taxon>Candidatus Bipolaricaulia</taxon>
        <taxon>Candidatus Bipolaricaulales</taxon>
        <taxon>Candidatus Bipolaricaulaceae</taxon>
        <taxon>Candidatus Bipolaricaulis</taxon>
    </lineage>
</organism>
<keyword evidence="3 9" id="KW-0645">Protease</keyword>
<dbReference type="UniPathway" id="UPA00665"/>
<keyword evidence="8 9" id="KW-0472">Membrane</keyword>
<comment type="subcellular location">
    <subcellularLocation>
        <location evidence="9">Cell membrane</location>
        <topology evidence="9">Multi-pass membrane protein</topology>
    </subcellularLocation>
</comment>
<dbReference type="EMBL" id="CP034928">
    <property type="protein sequence ID" value="QAA76541.1"/>
    <property type="molecule type" value="Genomic_DNA"/>
</dbReference>
<evidence type="ECO:0000313" key="11">
    <source>
        <dbReference type="EMBL" id="QAA76541.1"/>
    </source>
</evidence>
<keyword evidence="6 9" id="KW-0378">Hydrolase</keyword>
<protein>
    <recommendedName>
        <fullName evidence="9">Lipoprotein signal peptidase</fullName>
        <ecNumber evidence="9">3.4.23.36</ecNumber>
    </recommendedName>
    <alternativeName>
        <fullName evidence="9">Prolipoprotein signal peptidase</fullName>
    </alternativeName>
    <alternativeName>
        <fullName evidence="9">Signal peptidase II</fullName>
        <shortName evidence="9">SPase II</shortName>
    </alternativeName>
</protein>
<evidence type="ECO:0000256" key="8">
    <source>
        <dbReference type="ARBA" id="ARBA00023136"/>
    </source>
</evidence>
<dbReference type="Proteomes" id="UP000287233">
    <property type="component" value="Chromosome"/>
</dbReference>
<evidence type="ECO:0000256" key="9">
    <source>
        <dbReference type="HAMAP-Rule" id="MF_00161"/>
    </source>
</evidence>
<feature type="transmembrane region" description="Helical" evidence="9">
    <location>
        <begin position="86"/>
        <end position="103"/>
    </location>
</feature>
<dbReference type="GO" id="GO:0005886">
    <property type="term" value="C:plasma membrane"/>
    <property type="evidence" value="ECO:0007669"/>
    <property type="project" value="UniProtKB-SubCell"/>
</dbReference>
<dbReference type="GO" id="GO:0006508">
    <property type="term" value="P:proteolysis"/>
    <property type="evidence" value="ECO:0007669"/>
    <property type="project" value="UniProtKB-KW"/>
</dbReference>
<evidence type="ECO:0000256" key="2">
    <source>
        <dbReference type="ARBA" id="ARBA00022475"/>
    </source>
</evidence>
<dbReference type="Pfam" id="PF01252">
    <property type="entry name" value="Peptidase_A8"/>
    <property type="match status" value="1"/>
</dbReference>
<comment type="function">
    <text evidence="9">This protein specifically catalyzes the removal of signal peptides from prolipoproteins.</text>
</comment>
<dbReference type="KEGG" id="bih:BIP78_0775"/>
<dbReference type="InterPro" id="IPR001872">
    <property type="entry name" value="Peptidase_A8"/>
</dbReference>
<keyword evidence="7 9" id="KW-1133">Transmembrane helix</keyword>
<dbReference type="PRINTS" id="PR00781">
    <property type="entry name" value="LIPOSIGPTASE"/>
</dbReference>
<reference evidence="12" key="1">
    <citation type="submission" date="2018-12" db="EMBL/GenBank/DDBJ databases">
        <title>Complete genome sequence of an uncultured bacterium of the candidate phylum Bipolaricaulota.</title>
        <authorList>
            <person name="Kadnikov V.V."/>
            <person name="Mardanov A.V."/>
            <person name="Beletsky A.V."/>
            <person name="Frank Y.A."/>
            <person name="Karnachuk O.V."/>
            <person name="Ravin N.V."/>
        </authorList>
    </citation>
    <scope>NUCLEOTIDE SEQUENCE [LARGE SCALE GENOMIC DNA]</scope>
</reference>
<evidence type="ECO:0000256" key="3">
    <source>
        <dbReference type="ARBA" id="ARBA00022670"/>
    </source>
</evidence>
<dbReference type="PANTHER" id="PTHR33695:SF1">
    <property type="entry name" value="LIPOPROTEIN SIGNAL PEPTIDASE"/>
    <property type="match status" value="1"/>
</dbReference>
<proteinExistence type="inferred from homology"/>
<feature type="active site" evidence="9">
    <location>
        <position position="113"/>
    </location>
</feature>
<comment type="catalytic activity">
    <reaction evidence="9">
        <text>Release of signal peptides from bacterial membrane prolipoproteins. Hydrolyzes -Xaa-Yaa-Zaa-|-(S,diacylglyceryl)Cys-, in which Xaa is hydrophobic (preferably Leu), and Yaa (Ala or Ser) and Zaa (Gly or Ala) have small, neutral side chains.</text>
        <dbReference type="EC" id="3.4.23.36"/>
    </reaction>
</comment>
<gene>
    <name evidence="9" type="primary">lspA</name>
    <name evidence="11" type="ORF">BIP78_0775</name>
</gene>
<comment type="pathway">
    <text evidence="9">Protein modification; lipoprotein biosynthesis (signal peptide cleavage).</text>
</comment>
<dbReference type="PANTHER" id="PTHR33695">
    <property type="entry name" value="LIPOPROTEIN SIGNAL PEPTIDASE"/>
    <property type="match status" value="1"/>
</dbReference>
<keyword evidence="2 9" id="KW-1003">Cell membrane</keyword>
<evidence type="ECO:0000313" key="12">
    <source>
        <dbReference type="Proteomes" id="UP000287233"/>
    </source>
</evidence>
<name>A0A410FUA4_BIPS1</name>
<evidence type="ECO:0000256" key="7">
    <source>
        <dbReference type="ARBA" id="ARBA00022989"/>
    </source>
</evidence>
<evidence type="ECO:0000256" key="1">
    <source>
        <dbReference type="ARBA" id="ARBA00006139"/>
    </source>
</evidence>
<feature type="transmembrane region" description="Helical" evidence="9">
    <location>
        <begin position="123"/>
        <end position="143"/>
    </location>
</feature>
<evidence type="ECO:0000256" key="6">
    <source>
        <dbReference type="ARBA" id="ARBA00022801"/>
    </source>
</evidence>
<evidence type="ECO:0000256" key="10">
    <source>
        <dbReference type="RuleBase" id="RU004181"/>
    </source>
</evidence>
<feature type="active site" evidence="9">
    <location>
        <position position="127"/>
    </location>
</feature>
<dbReference type="EC" id="3.4.23.36" evidence="9"/>
<evidence type="ECO:0000256" key="5">
    <source>
        <dbReference type="ARBA" id="ARBA00022750"/>
    </source>
</evidence>
<dbReference type="GO" id="GO:0004190">
    <property type="term" value="F:aspartic-type endopeptidase activity"/>
    <property type="evidence" value="ECO:0007669"/>
    <property type="project" value="UniProtKB-UniRule"/>
</dbReference>
<dbReference type="AlphaFoldDB" id="A0A410FUA4"/>
<evidence type="ECO:0000256" key="4">
    <source>
        <dbReference type="ARBA" id="ARBA00022692"/>
    </source>
</evidence>
<comment type="similarity">
    <text evidence="1 9 10">Belongs to the peptidase A8 family.</text>
</comment>
<dbReference type="NCBIfam" id="TIGR00077">
    <property type="entry name" value="lspA"/>
    <property type="match status" value="1"/>
</dbReference>
<comment type="caution">
    <text evidence="9">Lacks conserved residue(s) required for the propagation of feature annotation.</text>
</comment>
<keyword evidence="4 9" id="KW-0812">Transmembrane</keyword>
<feature type="transmembrane region" description="Helical" evidence="9">
    <location>
        <begin position="60"/>
        <end position="79"/>
    </location>
</feature>
<keyword evidence="5 9" id="KW-0064">Aspartyl protease</keyword>
<sequence>MRSMRPILLAVLVLALDLGTKAWVARALERGASRALLGDIVRLTRVHNPGGAFGLLPQHTWAFVLVSSLVVIVLGAILVRGRWRGLAGVGGALLLGGAAGNLVDRIRWGYVLDFLEVPGFSVFNVADAGIVVGAGLLALALLWGGRTK</sequence>
<dbReference type="HAMAP" id="MF_00161">
    <property type="entry name" value="LspA"/>
    <property type="match status" value="1"/>
</dbReference>
<keyword evidence="11" id="KW-0449">Lipoprotein</keyword>
<accession>A0A410FUA4</accession>